<proteinExistence type="predicted"/>
<sequence length="65" mass="7352">MISSTGWGKDAMEQRFVIDLLSSFLLLNIIYDSESIGRSSESLWDEKGLPFFLLQSHVEGSDNIQ</sequence>
<reference evidence="1 2" key="1">
    <citation type="submission" date="2018-04" db="EMBL/GenBank/DDBJ databases">
        <title>Paenibacillus taichungensis Genome sequencing and assembly.</title>
        <authorList>
            <person name="Xu J."/>
            <person name="Rensing C."/>
            <person name="Mazhar H.S."/>
        </authorList>
    </citation>
    <scope>NUCLEOTIDE SEQUENCE [LARGE SCALE GENOMIC DNA]</scope>
    <source>
        <strain evidence="1 2">NC1</strain>
    </source>
</reference>
<gene>
    <name evidence="1" type="ORF">DC345_00565</name>
</gene>
<evidence type="ECO:0000313" key="2">
    <source>
        <dbReference type="Proteomes" id="UP000250642"/>
    </source>
</evidence>
<dbReference type="EMBL" id="QEVW01000001">
    <property type="protein sequence ID" value="RAW19312.1"/>
    <property type="molecule type" value="Genomic_DNA"/>
</dbReference>
<comment type="caution">
    <text evidence="1">The sequence shown here is derived from an EMBL/GenBank/DDBJ whole genome shotgun (WGS) entry which is preliminary data.</text>
</comment>
<evidence type="ECO:0000313" key="1">
    <source>
        <dbReference type="EMBL" id="RAW19312.1"/>
    </source>
</evidence>
<dbReference type="Proteomes" id="UP000250642">
    <property type="component" value="Unassembled WGS sequence"/>
</dbReference>
<accession>A0A329R7E4</accession>
<protein>
    <submittedName>
        <fullName evidence="1">Uncharacterized protein</fullName>
    </submittedName>
</protein>
<dbReference type="AlphaFoldDB" id="A0A329R7E4"/>
<name>A0A329R7E4_9BACL</name>
<organism evidence="1 2">
    <name type="scientific">Paenibacillus taichungensis</name>
    <dbReference type="NCBI Taxonomy" id="484184"/>
    <lineage>
        <taxon>Bacteria</taxon>
        <taxon>Bacillati</taxon>
        <taxon>Bacillota</taxon>
        <taxon>Bacilli</taxon>
        <taxon>Bacillales</taxon>
        <taxon>Paenibacillaceae</taxon>
        <taxon>Paenibacillus</taxon>
    </lineage>
</organism>